<sequence>MTVAEYRSLVADLVAAARRRDAAAAAAGQSYMDGRAAVERDVAAAAEAVEAASAAVATRELALVKVDQQAERVWGDLRLLRGRRVGDLPAPAFSTHGDADAAELLQSAANRIVRAKRGDSIPGGVLVVLPLLGGVCATIVALVASGLFWLGLPLAWLFFILAPFAGLPLASRWVDHREGTRLDTGAVGLTVLGGMLAALGSALYLR</sequence>
<comment type="caution">
    <text evidence="2">The sequence shown here is derived from an EMBL/GenBank/DDBJ whole genome shotgun (WGS) entry which is preliminary data.</text>
</comment>
<gene>
    <name evidence="2" type="ORF">F4553_005490</name>
</gene>
<dbReference type="EMBL" id="JACHMN010000003">
    <property type="protein sequence ID" value="MBB5872056.1"/>
    <property type="molecule type" value="Genomic_DNA"/>
</dbReference>
<dbReference type="RefSeq" id="WP_184841381.1">
    <property type="nucleotide sequence ID" value="NZ_JACHMN010000003.1"/>
</dbReference>
<feature type="transmembrane region" description="Helical" evidence="1">
    <location>
        <begin position="154"/>
        <end position="174"/>
    </location>
</feature>
<reference evidence="2 3" key="1">
    <citation type="submission" date="2020-08" db="EMBL/GenBank/DDBJ databases">
        <title>Sequencing the genomes of 1000 actinobacteria strains.</title>
        <authorList>
            <person name="Klenk H.-P."/>
        </authorList>
    </citation>
    <scope>NUCLEOTIDE SEQUENCE [LARGE SCALE GENOMIC DNA]</scope>
    <source>
        <strain evidence="2 3">DSM 45362</strain>
    </source>
</reference>
<protein>
    <submittedName>
        <fullName evidence="2">Uncharacterized protein</fullName>
    </submittedName>
</protein>
<evidence type="ECO:0000313" key="3">
    <source>
        <dbReference type="Proteomes" id="UP000587527"/>
    </source>
</evidence>
<dbReference type="Proteomes" id="UP000587527">
    <property type="component" value="Unassembled WGS sequence"/>
</dbReference>
<name>A0A841BX14_9ACTN</name>
<keyword evidence="1" id="KW-0472">Membrane</keyword>
<feature type="transmembrane region" description="Helical" evidence="1">
    <location>
        <begin position="124"/>
        <end position="148"/>
    </location>
</feature>
<keyword evidence="1" id="KW-1133">Transmembrane helix</keyword>
<keyword evidence="1" id="KW-0812">Transmembrane</keyword>
<evidence type="ECO:0000313" key="2">
    <source>
        <dbReference type="EMBL" id="MBB5872056.1"/>
    </source>
</evidence>
<proteinExistence type="predicted"/>
<accession>A0A841BX14</accession>
<evidence type="ECO:0000256" key="1">
    <source>
        <dbReference type="SAM" id="Phobius"/>
    </source>
</evidence>
<feature type="transmembrane region" description="Helical" evidence="1">
    <location>
        <begin position="186"/>
        <end position="205"/>
    </location>
</feature>
<keyword evidence="3" id="KW-1185">Reference proteome</keyword>
<dbReference type="AlphaFoldDB" id="A0A841BX14"/>
<organism evidence="2 3">
    <name type="scientific">Allocatelliglobosispora scoriae</name>
    <dbReference type="NCBI Taxonomy" id="643052"/>
    <lineage>
        <taxon>Bacteria</taxon>
        <taxon>Bacillati</taxon>
        <taxon>Actinomycetota</taxon>
        <taxon>Actinomycetes</taxon>
        <taxon>Micromonosporales</taxon>
        <taxon>Micromonosporaceae</taxon>
        <taxon>Allocatelliglobosispora</taxon>
    </lineage>
</organism>